<evidence type="ECO:0000259" key="1">
    <source>
        <dbReference type="Pfam" id="PF14244"/>
    </source>
</evidence>
<gene>
    <name evidence="2" type="ORF">V8G54_036180</name>
</gene>
<protein>
    <recommendedName>
        <fullName evidence="1">Retrotransposon Copia-like N-terminal domain-containing protein</fullName>
    </recommendedName>
</protein>
<organism evidence="2 3">
    <name type="scientific">Vigna mungo</name>
    <name type="common">Black gram</name>
    <name type="synonym">Phaseolus mungo</name>
    <dbReference type="NCBI Taxonomy" id="3915"/>
    <lineage>
        <taxon>Eukaryota</taxon>
        <taxon>Viridiplantae</taxon>
        <taxon>Streptophyta</taxon>
        <taxon>Embryophyta</taxon>
        <taxon>Tracheophyta</taxon>
        <taxon>Spermatophyta</taxon>
        <taxon>Magnoliopsida</taxon>
        <taxon>eudicotyledons</taxon>
        <taxon>Gunneridae</taxon>
        <taxon>Pentapetalae</taxon>
        <taxon>rosids</taxon>
        <taxon>fabids</taxon>
        <taxon>Fabales</taxon>
        <taxon>Fabaceae</taxon>
        <taxon>Papilionoideae</taxon>
        <taxon>50 kb inversion clade</taxon>
        <taxon>NPAAA clade</taxon>
        <taxon>indigoferoid/millettioid clade</taxon>
        <taxon>Phaseoleae</taxon>
        <taxon>Vigna</taxon>
    </lineage>
</organism>
<proteinExistence type="predicted"/>
<dbReference type="EMBL" id="CP144690">
    <property type="protein sequence ID" value="WVY90666.1"/>
    <property type="molecule type" value="Genomic_DNA"/>
</dbReference>
<dbReference type="Pfam" id="PF14244">
    <property type="entry name" value="Retrotran_gag_3"/>
    <property type="match status" value="1"/>
</dbReference>
<dbReference type="AlphaFoldDB" id="A0AAQ3MGT8"/>
<sequence>MAFSDASTTVTASTTVATDHLTNPAHPLFLHPGENPALILVNPPLSDTNYQQWQHNMLVALETKNKDKFVLGTISCPPPTDVLHEGCKRCNKMVISWLTRSMTLPIKQSVMWMDSAPRFGMIFSNAFLTAINSASLISNKLSNLANKIQQERNDDSVIKFLRGLNDEFSQVRSQIMLMEPMPTLPKTFSLILQQEREFHHSSPQNHQDSITNVHFQDPQNKTFSTSRGRTTKFGGRAKYNDHCKRTNHTSDNCWIKYGLPQGYKPNIRTDSATSNSSAHMTDGVSLPPLTPLLMPVTPQFLEGYRKF</sequence>
<dbReference type="PANTHER" id="PTHR37610">
    <property type="entry name" value="CCHC-TYPE DOMAIN-CONTAINING PROTEIN"/>
    <property type="match status" value="1"/>
</dbReference>
<name>A0AAQ3MGT8_VIGMU</name>
<accession>A0AAQ3MGT8</accession>
<evidence type="ECO:0000313" key="3">
    <source>
        <dbReference type="Proteomes" id="UP001374535"/>
    </source>
</evidence>
<dbReference type="Proteomes" id="UP001374535">
    <property type="component" value="Chromosome 11"/>
</dbReference>
<evidence type="ECO:0000313" key="2">
    <source>
        <dbReference type="EMBL" id="WVY90666.1"/>
    </source>
</evidence>
<dbReference type="InterPro" id="IPR029472">
    <property type="entry name" value="Copia-like_N"/>
</dbReference>
<keyword evidence="3" id="KW-1185">Reference proteome</keyword>
<dbReference type="PANTHER" id="PTHR37610:SF55">
    <property type="entry name" value="RETROTRANSPOSON COPIA-LIKE N-TERMINAL DOMAIN-CONTAINING PROTEIN"/>
    <property type="match status" value="1"/>
</dbReference>
<feature type="domain" description="Retrotransposon Copia-like N-terminal" evidence="1">
    <location>
        <begin position="31"/>
        <end position="78"/>
    </location>
</feature>
<reference evidence="2 3" key="1">
    <citation type="journal article" date="2023" name="Life. Sci Alliance">
        <title>Evolutionary insights into 3D genome organization and epigenetic landscape of Vigna mungo.</title>
        <authorList>
            <person name="Junaid A."/>
            <person name="Singh B."/>
            <person name="Bhatia S."/>
        </authorList>
    </citation>
    <scope>NUCLEOTIDE SEQUENCE [LARGE SCALE GENOMIC DNA]</scope>
    <source>
        <strain evidence="2">Urdbean</strain>
    </source>
</reference>